<gene>
    <name evidence="3" type="ORF">QYF61_025902</name>
</gene>
<dbReference type="PANTHER" id="PTHR24099">
    <property type="entry name" value="E3 UBIQUITIN-PROTEIN LIGASE TRIM36-RELATED"/>
    <property type="match status" value="1"/>
</dbReference>
<accession>A0AAN7NIY2</accession>
<proteinExistence type="predicted"/>
<dbReference type="EMBL" id="JAUNZN010000009">
    <property type="protein sequence ID" value="KAK4816982.1"/>
    <property type="molecule type" value="Genomic_DNA"/>
</dbReference>
<evidence type="ECO:0000259" key="2">
    <source>
        <dbReference type="SMART" id="SM00502"/>
    </source>
</evidence>
<sequence length="168" mass="19092">MDEQRETLQRIVSTLANKNDEIHNFIDMLNHTIKNVQVNSSNAISELDEEFDGLYSILDEMKGSMANTIQQEEARKIQALQDQLSQCSNALESSEELLELAAQSLDIKDPVEFLKVENIERTVTMASAFRISLKPKVSDSMTHLMVDFALERRMLQAVKFLPGKNSMQ</sequence>
<evidence type="ECO:0000313" key="4">
    <source>
        <dbReference type="Proteomes" id="UP001333110"/>
    </source>
</evidence>
<organism evidence="3 4">
    <name type="scientific">Mycteria americana</name>
    <name type="common">Wood stork</name>
    <dbReference type="NCBI Taxonomy" id="33587"/>
    <lineage>
        <taxon>Eukaryota</taxon>
        <taxon>Metazoa</taxon>
        <taxon>Chordata</taxon>
        <taxon>Craniata</taxon>
        <taxon>Vertebrata</taxon>
        <taxon>Euteleostomi</taxon>
        <taxon>Archelosauria</taxon>
        <taxon>Archosauria</taxon>
        <taxon>Dinosauria</taxon>
        <taxon>Saurischia</taxon>
        <taxon>Theropoda</taxon>
        <taxon>Coelurosauria</taxon>
        <taxon>Aves</taxon>
        <taxon>Neognathae</taxon>
        <taxon>Neoaves</taxon>
        <taxon>Aequornithes</taxon>
        <taxon>Ciconiiformes</taxon>
        <taxon>Ciconiidae</taxon>
        <taxon>Mycteria</taxon>
    </lineage>
</organism>
<dbReference type="InterPro" id="IPR003649">
    <property type="entry name" value="Bbox_C"/>
</dbReference>
<feature type="domain" description="B-box C-terminal" evidence="2">
    <location>
        <begin position="4"/>
        <end position="129"/>
    </location>
</feature>
<dbReference type="PANTHER" id="PTHR24099:SF8">
    <property type="entry name" value="FSD1-LIKE PROTEIN"/>
    <property type="match status" value="1"/>
</dbReference>
<name>A0AAN7NIY2_MYCAM</name>
<dbReference type="Proteomes" id="UP001333110">
    <property type="component" value="Unassembled WGS sequence"/>
</dbReference>
<keyword evidence="1" id="KW-0175">Coiled coil</keyword>
<comment type="caution">
    <text evidence="3">The sequence shown here is derived from an EMBL/GenBank/DDBJ whole genome shotgun (WGS) entry which is preliminary data.</text>
</comment>
<evidence type="ECO:0000256" key="1">
    <source>
        <dbReference type="SAM" id="Coils"/>
    </source>
</evidence>
<protein>
    <recommendedName>
        <fullName evidence="2">B-box C-terminal domain-containing protein</fullName>
    </recommendedName>
</protein>
<dbReference type="Gene3D" id="1.20.5.170">
    <property type="match status" value="1"/>
</dbReference>
<dbReference type="SMART" id="SM00502">
    <property type="entry name" value="BBC"/>
    <property type="match status" value="1"/>
</dbReference>
<dbReference type="InterPro" id="IPR050617">
    <property type="entry name" value="E3_ligase_FN3/SPRY"/>
</dbReference>
<evidence type="ECO:0000313" key="3">
    <source>
        <dbReference type="EMBL" id="KAK4816982.1"/>
    </source>
</evidence>
<dbReference type="AlphaFoldDB" id="A0AAN7NIY2"/>
<feature type="coiled-coil region" evidence="1">
    <location>
        <begin position="70"/>
        <end position="97"/>
    </location>
</feature>
<keyword evidence="4" id="KW-1185">Reference proteome</keyword>
<reference evidence="3 4" key="1">
    <citation type="journal article" date="2023" name="J. Hered.">
        <title>Chromosome-level genome of the wood stork (Mycteria americana) provides insight into avian chromosome evolution.</title>
        <authorList>
            <person name="Flamio R. Jr."/>
            <person name="Ramstad K.M."/>
        </authorList>
    </citation>
    <scope>NUCLEOTIDE SEQUENCE [LARGE SCALE GENOMIC DNA]</scope>
    <source>
        <strain evidence="3">JAX WOST 10</strain>
    </source>
</reference>